<dbReference type="GO" id="GO:0005737">
    <property type="term" value="C:cytoplasm"/>
    <property type="evidence" value="ECO:0007669"/>
    <property type="project" value="TreeGrafter"/>
</dbReference>
<organism evidence="3 4">
    <name type="scientific">Quillaja saponaria</name>
    <name type="common">Soap bark tree</name>
    <dbReference type="NCBI Taxonomy" id="32244"/>
    <lineage>
        <taxon>Eukaryota</taxon>
        <taxon>Viridiplantae</taxon>
        <taxon>Streptophyta</taxon>
        <taxon>Embryophyta</taxon>
        <taxon>Tracheophyta</taxon>
        <taxon>Spermatophyta</taxon>
        <taxon>Magnoliopsida</taxon>
        <taxon>eudicotyledons</taxon>
        <taxon>Gunneridae</taxon>
        <taxon>Pentapetalae</taxon>
        <taxon>rosids</taxon>
        <taxon>fabids</taxon>
        <taxon>Fabales</taxon>
        <taxon>Quillajaceae</taxon>
        <taxon>Quillaja</taxon>
    </lineage>
</organism>
<evidence type="ECO:0000313" key="4">
    <source>
        <dbReference type="Proteomes" id="UP001163823"/>
    </source>
</evidence>
<comment type="caution">
    <text evidence="3">The sequence shown here is derived from an EMBL/GenBank/DDBJ whole genome shotgun (WGS) entry which is preliminary data.</text>
</comment>
<feature type="region of interest" description="Disordered" evidence="2">
    <location>
        <begin position="1"/>
        <end position="104"/>
    </location>
</feature>
<sequence>METTGYGSRRHLSLLPPSPSPSPSPRLIQSRSGRSPAAMVSTLPEKNNSSRLSSSQRFITGNRSKSSTKSRPKDYNDEENVYPSMRSPSCNNNIGPTKRATSVTRSQTPSAWALSPQRFLGSPAGGPQLTAKLKSGGGGSGGAVSKVLKYFKQKKVSSLQVEEHHRLRILHNRLLQWRFVNARAEATMSTVKKVAEIKLFSVWLRIFIFRNTIVEKQIEMQNLRHGIKLYQIIKPQVSLLNEWEKLERRNEESVGRLARKLSALSLRHPLVEGAKANVVSVYQAMNTAMRVMDNIEEVITVHIGQVEKTLYQLTEFKAILKQEEEYLAQLQNIRPLVAMLVEHEKNTRVHLIQTVTELRRDQDC</sequence>
<accession>A0AAD7PBK2</accession>
<dbReference type="GO" id="GO:0008017">
    <property type="term" value="F:microtubule binding"/>
    <property type="evidence" value="ECO:0007669"/>
    <property type="project" value="TreeGrafter"/>
</dbReference>
<dbReference type="EMBL" id="JARAOO010000012">
    <property type="protein sequence ID" value="KAJ7949558.1"/>
    <property type="molecule type" value="Genomic_DNA"/>
</dbReference>
<dbReference type="Proteomes" id="UP001163823">
    <property type="component" value="Chromosome 12"/>
</dbReference>
<dbReference type="PANTHER" id="PTHR31807:SF27">
    <property type="entry name" value="QWRF MOTIF-CONTAINING PROTEIN 7"/>
    <property type="match status" value="1"/>
</dbReference>
<dbReference type="AlphaFoldDB" id="A0AAD7PBK2"/>
<comment type="similarity">
    <text evidence="1">Belongs to the QWRF family.</text>
</comment>
<dbReference type="GO" id="GO:0005880">
    <property type="term" value="C:nuclear microtubule"/>
    <property type="evidence" value="ECO:0007669"/>
    <property type="project" value="TreeGrafter"/>
</dbReference>
<keyword evidence="4" id="KW-1185">Reference proteome</keyword>
<feature type="compositionally biased region" description="Polar residues" evidence="2">
    <location>
        <begin position="44"/>
        <end position="69"/>
    </location>
</feature>
<evidence type="ECO:0000256" key="2">
    <source>
        <dbReference type="SAM" id="MobiDB-lite"/>
    </source>
</evidence>
<dbReference type="GO" id="GO:0051225">
    <property type="term" value="P:spindle assembly"/>
    <property type="evidence" value="ECO:0007669"/>
    <property type="project" value="TreeGrafter"/>
</dbReference>
<dbReference type="Pfam" id="PF04484">
    <property type="entry name" value="QWRF"/>
    <property type="match status" value="1"/>
</dbReference>
<dbReference type="PANTHER" id="PTHR31807">
    <property type="entry name" value="AUGMIN FAMILY MEMBER"/>
    <property type="match status" value="1"/>
</dbReference>
<gene>
    <name evidence="3" type="ORF">O6P43_029883</name>
</gene>
<feature type="compositionally biased region" description="Polar residues" evidence="2">
    <location>
        <begin position="86"/>
        <end position="104"/>
    </location>
</feature>
<name>A0AAD7PBK2_QUISA</name>
<evidence type="ECO:0000313" key="3">
    <source>
        <dbReference type="EMBL" id="KAJ7949558.1"/>
    </source>
</evidence>
<dbReference type="KEGG" id="qsa:O6P43_029883"/>
<proteinExistence type="inferred from homology"/>
<protein>
    <submittedName>
        <fullName evidence="3">QWRF motif-containing protein</fullName>
    </submittedName>
</protein>
<dbReference type="InterPro" id="IPR007573">
    <property type="entry name" value="QWRF"/>
</dbReference>
<evidence type="ECO:0000256" key="1">
    <source>
        <dbReference type="ARBA" id="ARBA00010016"/>
    </source>
</evidence>
<reference evidence="3" key="1">
    <citation type="journal article" date="2023" name="Science">
        <title>Elucidation of the pathway for biosynthesis of saponin adjuvants from the soapbark tree.</title>
        <authorList>
            <person name="Reed J."/>
            <person name="Orme A."/>
            <person name="El-Demerdash A."/>
            <person name="Owen C."/>
            <person name="Martin L.B.B."/>
            <person name="Misra R.C."/>
            <person name="Kikuchi S."/>
            <person name="Rejzek M."/>
            <person name="Martin A.C."/>
            <person name="Harkess A."/>
            <person name="Leebens-Mack J."/>
            <person name="Louveau T."/>
            <person name="Stephenson M.J."/>
            <person name="Osbourn A."/>
        </authorList>
    </citation>
    <scope>NUCLEOTIDE SEQUENCE</scope>
    <source>
        <strain evidence="3">S10</strain>
    </source>
</reference>